<dbReference type="Proteomes" id="UP001597374">
    <property type="component" value="Unassembled WGS sequence"/>
</dbReference>
<name>A0ABW5D4V6_9BACT</name>
<evidence type="ECO:0000256" key="1">
    <source>
        <dbReference type="SAM" id="Phobius"/>
    </source>
</evidence>
<dbReference type="Pfam" id="PF06695">
    <property type="entry name" value="Sm_multidrug_ex"/>
    <property type="match status" value="1"/>
</dbReference>
<feature type="transmembrane region" description="Helical" evidence="1">
    <location>
        <begin position="73"/>
        <end position="99"/>
    </location>
</feature>
<evidence type="ECO:0000313" key="2">
    <source>
        <dbReference type="EMBL" id="MFD2248645.1"/>
    </source>
</evidence>
<dbReference type="RefSeq" id="WP_250432169.1">
    <property type="nucleotide sequence ID" value="NZ_JALPRR010000005.1"/>
</dbReference>
<dbReference type="InterPro" id="IPR009577">
    <property type="entry name" value="Sm_multidrug_ex"/>
</dbReference>
<comment type="caution">
    <text evidence="2">The sequence shown here is derived from an EMBL/GenBank/DDBJ whole genome shotgun (WGS) entry which is preliminary data.</text>
</comment>
<accession>A0ABW5D4V6</accession>
<keyword evidence="1" id="KW-0472">Membrane</keyword>
<protein>
    <submittedName>
        <fullName evidence="2">Small multi-drug export protein</fullName>
    </submittedName>
</protein>
<organism evidence="2 3">
    <name type="scientific">Pontibacter ruber</name>
    <dbReference type="NCBI Taxonomy" id="1343895"/>
    <lineage>
        <taxon>Bacteria</taxon>
        <taxon>Pseudomonadati</taxon>
        <taxon>Bacteroidota</taxon>
        <taxon>Cytophagia</taxon>
        <taxon>Cytophagales</taxon>
        <taxon>Hymenobacteraceae</taxon>
        <taxon>Pontibacter</taxon>
    </lineage>
</organism>
<keyword evidence="1" id="KW-0812">Transmembrane</keyword>
<evidence type="ECO:0000313" key="3">
    <source>
        <dbReference type="Proteomes" id="UP001597374"/>
    </source>
</evidence>
<feature type="transmembrane region" description="Helical" evidence="1">
    <location>
        <begin position="105"/>
        <end position="125"/>
    </location>
</feature>
<reference evidence="3" key="1">
    <citation type="journal article" date="2019" name="Int. J. Syst. Evol. Microbiol.">
        <title>The Global Catalogue of Microorganisms (GCM) 10K type strain sequencing project: providing services to taxonomists for standard genome sequencing and annotation.</title>
        <authorList>
            <consortium name="The Broad Institute Genomics Platform"/>
            <consortium name="The Broad Institute Genome Sequencing Center for Infectious Disease"/>
            <person name="Wu L."/>
            <person name="Ma J."/>
        </authorList>
    </citation>
    <scope>NUCLEOTIDE SEQUENCE [LARGE SCALE GENOMIC DNA]</scope>
    <source>
        <strain evidence="3">CGMCC 4.1782</strain>
    </source>
</reference>
<keyword evidence="1" id="KW-1133">Transmembrane helix</keyword>
<gene>
    <name evidence="2" type="ORF">ACFSKP_20420</name>
</gene>
<sequence>MVKFFGGPVAGSSLGLPYAQTVLLTVAGMMTSVVIFSIIGRAFSKWMSRRRREKQKPVFSKKNRRIVQVWQRFGVIGIAFLTPIFLTPILGTVVAALFGAPKKHIFIHMLWSAILWGAAQTLFVYEFRDFASSLF</sequence>
<dbReference type="EMBL" id="JBHUIM010000004">
    <property type="protein sequence ID" value="MFD2248645.1"/>
    <property type="molecule type" value="Genomic_DNA"/>
</dbReference>
<feature type="transmembrane region" description="Helical" evidence="1">
    <location>
        <begin position="22"/>
        <end position="44"/>
    </location>
</feature>
<keyword evidence="3" id="KW-1185">Reference proteome</keyword>
<proteinExistence type="predicted"/>